<keyword evidence="1" id="KW-1185">Reference proteome</keyword>
<protein>
    <submittedName>
        <fullName evidence="2">Peptidase A2 domain-containing protein</fullName>
    </submittedName>
</protein>
<accession>A0A1I7WQN4</accession>
<dbReference type="WBParaSite" id="Hba_07457">
    <property type="protein sequence ID" value="Hba_07457"/>
    <property type="gene ID" value="Hba_07457"/>
</dbReference>
<dbReference type="AlphaFoldDB" id="A0A1I7WQN4"/>
<proteinExistence type="predicted"/>
<evidence type="ECO:0000313" key="2">
    <source>
        <dbReference type="WBParaSite" id="Hba_07457"/>
    </source>
</evidence>
<dbReference type="SUPFAM" id="SSF50630">
    <property type="entry name" value="Acid proteases"/>
    <property type="match status" value="1"/>
</dbReference>
<name>A0A1I7WQN4_HETBA</name>
<organism evidence="1 2">
    <name type="scientific">Heterorhabditis bacteriophora</name>
    <name type="common">Entomopathogenic nematode worm</name>
    <dbReference type="NCBI Taxonomy" id="37862"/>
    <lineage>
        <taxon>Eukaryota</taxon>
        <taxon>Metazoa</taxon>
        <taxon>Ecdysozoa</taxon>
        <taxon>Nematoda</taxon>
        <taxon>Chromadorea</taxon>
        <taxon>Rhabditida</taxon>
        <taxon>Rhabditina</taxon>
        <taxon>Rhabditomorpha</taxon>
        <taxon>Strongyloidea</taxon>
        <taxon>Heterorhabditidae</taxon>
        <taxon>Heterorhabditis</taxon>
    </lineage>
</organism>
<reference evidence="2" key="1">
    <citation type="submission" date="2016-11" db="UniProtKB">
        <authorList>
            <consortium name="WormBaseParasite"/>
        </authorList>
    </citation>
    <scope>IDENTIFICATION</scope>
</reference>
<dbReference type="InterPro" id="IPR021109">
    <property type="entry name" value="Peptidase_aspartic_dom_sf"/>
</dbReference>
<evidence type="ECO:0000313" key="1">
    <source>
        <dbReference type="Proteomes" id="UP000095283"/>
    </source>
</evidence>
<dbReference type="Pfam" id="PF13650">
    <property type="entry name" value="Asp_protease_2"/>
    <property type="match status" value="1"/>
</dbReference>
<dbReference type="Proteomes" id="UP000095283">
    <property type="component" value="Unplaced"/>
</dbReference>
<dbReference type="Gene3D" id="2.40.70.10">
    <property type="entry name" value="Acid Proteases"/>
    <property type="match status" value="1"/>
</dbReference>
<sequence>MTTMHMTVPAKKFTKGTNPSHRIKKIYVKLSAVESQRKNIKITIAGCYTTMQIDTGADITLIDRATWERIGFPELKPTNLNVWAANGSKITHYIQLQQL</sequence>